<evidence type="ECO:0000313" key="2">
    <source>
        <dbReference type="EMBL" id="PLC54055.1"/>
    </source>
</evidence>
<comment type="caution">
    <text evidence="2">The sequence shown here is derived from an EMBL/GenBank/DDBJ whole genome shotgun (WGS) entry which is preliminary data.</text>
</comment>
<dbReference type="InterPro" id="IPR025711">
    <property type="entry name" value="PepSY"/>
</dbReference>
<feature type="domain" description="PepSY" evidence="1">
    <location>
        <begin position="33"/>
        <end position="90"/>
    </location>
</feature>
<organism evidence="2 3">
    <name type="scientific">Pollutimonas nitritireducens</name>
    <dbReference type="NCBI Taxonomy" id="2045209"/>
    <lineage>
        <taxon>Bacteria</taxon>
        <taxon>Pseudomonadati</taxon>
        <taxon>Pseudomonadota</taxon>
        <taxon>Betaproteobacteria</taxon>
        <taxon>Burkholderiales</taxon>
        <taxon>Alcaligenaceae</taxon>
        <taxon>Pollutimonas</taxon>
    </lineage>
</organism>
<accession>A0A2N4UGE9</accession>
<dbReference type="Gene3D" id="3.10.450.40">
    <property type="match status" value="1"/>
</dbReference>
<dbReference type="OrthoDB" id="8527445at2"/>
<sequence length="101" mass="11126">MLVSLAGIPGTAHAHEHLDHDRARQALISGEVLSLRQVLDLVGREYPGEPVEIEFEHDDGLYVYEIKLLQPGGTIVKMKVDAATGTIIKIKGRGIERRSND</sequence>
<reference evidence="2 3" key="1">
    <citation type="submission" date="2017-10" db="EMBL/GenBank/DDBJ databases">
        <title>Two draft genome sequences of Pusillimonas sp. strains isolated from a nitrate- and radionuclide-contaminated groundwater in Russia.</title>
        <authorList>
            <person name="Grouzdev D.S."/>
            <person name="Tourova T.P."/>
            <person name="Goeva M.A."/>
            <person name="Babich T.L."/>
            <person name="Sokolova D.S."/>
            <person name="Abdullin R."/>
            <person name="Poltaraus A.B."/>
            <person name="Toshchakov S.V."/>
            <person name="Nazina T.N."/>
        </authorList>
    </citation>
    <scope>NUCLEOTIDE SEQUENCE [LARGE SCALE GENOMIC DNA]</scope>
    <source>
        <strain evidence="2 3">JR1/69-2-13</strain>
    </source>
</reference>
<dbReference type="EMBL" id="PDNV01000006">
    <property type="protein sequence ID" value="PLC54055.1"/>
    <property type="molecule type" value="Genomic_DNA"/>
</dbReference>
<evidence type="ECO:0000259" key="1">
    <source>
        <dbReference type="Pfam" id="PF03413"/>
    </source>
</evidence>
<evidence type="ECO:0000313" key="3">
    <source>
        <dbReference type="Proteomes" id="UP000234328"/>
    </source>
</evidence>
<proteinExistence type="predicted"/>
<dbReference type="Proteomes" id="UP000234328">
    <property type="component" value="Unassembled WGS sequence"/>
</dbReference>
<protein>
    <submittedName>
        <fullName evidence="2">Peptidase</fullName>
    </submittedName>
</protein>
<keyword evidence="3" id="KW-1185">Reference proteome</keyword>
<dbReference type="Pfam" id="PF03413">
    <property type="entry name" value="PepSY"/>
    <property type="match status" value="1"/>
</dbReference>
<name>A0A2N4UGE9_9BURK</name>
<gene>
    <name evidence="2" type="ORF">CR155_10835</name>
</gene>
<dbReference type="AlphaFoldDB" id="A0A2N4UGE9"/>